<reference evidence="2 3" key="1">
    <citation type="submission" date="2015-02" db="EMBL/GenBank/DDBJ databases">
        <title>Pseudomonas helleri sp. nov. and Pseudomonas weihenstephanensis sp. nov., isolated from raw cows milk.</title>
        <authorList>
            <person name="von Neubeck M."/>
            <person name="Huptas C."/>
            <person name="Wenning M."/>
            <person name="Scherer S."/>
        </authorList>
    </citation>
    <scope>NUCLEOTIDE SEQUENCE [LARGE SCALE GENOMIC DNA]</scope>
    <source>
        <strain evidence="2 3">DSM 29166</strain>
    </source>
</reference>
<name>A0A0J6IS82_9PSED</name>
<dbReference type="STRING" id="1608994.TU86_06670"/>
<dbReference type="GeneID" id="47554246"/>
<feature type="region of interest" description="Disordered" evidence="1">
    <location>
        <begin position="1"/>
        <end position="21"/>
    </location>
</feature>
<organism evidence="2 3">
    <name type="scientific">Pseudomonas weihenstephanensis</name>
    <dbReference type="NCBI Taxonomy" id="1608994"/>
    <lineage>
        <taxon>Bacteria</taxon>
        <taxon>Pseudomonadati</taxon>
        <taxon>Pseudomonadota</taxon>
        <taxon>Gammaproteobacteria</taxon>
        <taxon>Pseudomonadales</taxon>
        <taxon>Pseudomonadaceae</taxon>
        <taxon>Pseudomonas</taxon>
    </lineage>
</organism>
<dbReference type="Pfam" id="PF11275">
    <property type="entry name" value="DUF3077"/>
    <property type="match status" value="1"/>
</dbReference>
<comment type="caution">
    <text evidence="2">The sequence shown here is derived from an EMBL/GenBank/DDBJ whole genome shotgun (WGS) entry which is preliminary data.</text>
</comment>
<protein>
    <recommendedName>
        <fullName evidence="4">DUF3077 domain-containing protein</fullName>
    </recommendedName>
</protein>
<accession>A0A0J6IS82</accession>
<dbReference type="EMBL" id="JYLF01000002">
    <property type="protein sequence ID" value="KMN14969.1"/>
    <property type="molecule type" value="Genomic_DNA"/>
</dbReference>
<evidence type="ECO:0000313" key="2">
    <source>
        <dbReference type="EMBL" id="KMN14969.1"/>
    </source>
</evidence>
<dbReference type="AlphaFoldDB" id="A0A0J6IS82"/>
<proteinExistence type="predicted"/>
<sequence length="90" mass="9767">MTHSSTRGRSEFSPANGNGQNLFRVNAGIPLEDALEAVSQILHHANQLILDAAISDAGERFSWPAFYLGEMAKALIDDVNEALLESRTTP</sequence>
<dbReference type="Proteomes" id="UP000036325">
    <property type="component" value="Unassembled WGS sequence"/>
</dbReference>
<dbReference type="OrthoDB" id="7024680at2"/>
<gene>
    <name evidence="2" type="ORF">TU86_06670</name>
</gene>
<dbReference type="PATRIC" id="fig|1608994.3.peg.1935"/>
<dbReference type="InterPro" id="IPR021427">
    <property type="entry name" value="DUF3077"/>
</dbReference>
<evidence type="ECO:0000313" key="3">
    <source>
        <dbReference type="Proteomes" id="UP000036325"/>
    </source>
</evidence>
<evidence type="ECO:0000256" key="1">
    <source>
        <dbReference type="SAM" id="MobiDB-lite"/>
    </source>
</evidence>
<dbReference type="RefSeq" id="WP_048363502.1">
    <property type="nucleotide sequence ID" value="NZ_JYLF01000002.1"/>
</dbReference>
<evidence type="ECO:0008006" key="4">
    <source>
        <dbReference type="Google" id="ProtNLM"/>
    </source>
</evidence>